<dbReference type="Gene3D" id="1.20.120.490">
    <property type="entry name" value="Hypothetical protein TM1646-like domain"/>
    <property type="match status" value="1"/>
</dbReference>
<evidence type="ECO:0000313" key="2">
    <source>
        <dbReference type="Proteomes" id="UP001176117"/>
    </source>
</evidence>
<keyword evidence="2" id="KW-1185">Reference proteome</keyword>
<dbReference type="SUPFAM" id="SSF158397">
    <property type="entry name" value="TM1646-like"/>
    <property type="match status" value="1"/>
</dbReference>
<dbReference type="KEGG" id="agn:AFK25_13265"/>
<dbReference type="AlphaFoldDB" id="A0AAW7TJ81"/>
<dbReference type="InterPro" id="IPR024042">
    <property type="entry name" value="TM1646-like_dom_sf"/>
</dbReference>
<comment type="caution">
    <text evidence="1">The sequence shown here is derived from an EMBL/GenBank/DDBJ whole genome shotgun (WGS) entry which is preliminary data.</text>
</comment>
<dbReference type="InterPro" id="IPR005585">
    <property type="entry name" value="DUF327"/>
</dbReference>
<dbReference type="Pfam" id="PF03885">
    <property type="entry name" value="DUF327"/>
    <property type="match status" value="1"/>
</dbReference>
<proteinExistence type="predicted"/>
<accession>A0AAW7TJ81</accession>
<dbReference type="Proteomes" id="UP001176117">
    <property type="component" value="Unassembled WGS sequence"/>
</dbReference>
<protein>
    <submittedName>
        <fullName evidence="1">YaaR family protein</fullName>
    </submittedName>
</protein>
<reference evidence="1" key="1">
    <citation type="submission" date="2022-05" db="EMBL/GenBank/DDBJ databases">
        <title>Genome-based reclassification of Anoxybacillus salavatliensis Cihan et al. as a later heterotypic synonym of Anoxybacillus gonensis Belduz et al. 2003.</title>
        <authorList>
            <person name="Inan Bektas K."/>
            <person name="Guler H.I."/>
            <person name="Belduz A.O."/>
            <person name="Canakci S."/>
        </authorList>
    </citation>
    <scope>NUCLEOTIDE SEQUENCE</scope>
    <source>
        <strain evidence="1">NCIMB 13933</strain>
    </source>
</reference>
<organism evidence="1 2">
    <name type="scientific">Anoxybacillus gonensis</name>
    <dbReference type="NCBI Taxonomy" id="198467"/>
    <lineage>
        <taxon>Bacteria</taxon>
        <taxon>Bacillati</taxon>
        <taxon>Bacillota</taxon>
        <taxon>Bacilli</taxon>
        <taxon>Bacillales</taxon>
        <taxon>Anoxybacillaceae</taxon>
        <taxon>Anoxybacillus</taxon>
    </lineage>
</organism>
<dbReference type="EMBL" id="JAMOGB010000007">
    <property type="protein sequence ID" value="MDO0877971.1"/>
    <property type="molecule type" value="Genomic_DNA"/>
</dbReference>
<evidence type="ECO:0000313" key="1">
    <source>
        <dbReference type="EMBL" id="MDO0877971.1"/>
    </source>
</evidence>
<name>A0AAW7TJ81_9BACL</name>
<dbReference type="RefSeq" id="WP_035066135.1">
    <property type="nucleotide sequence ID" value="NZ_CP012152.1"/>
</dbReference>
<sequence>MEIKRVESIGSVDVSQTKQVVSSSISFSEIIGQQHHRLVGEQFEKRIREIEEQGKKLVESRTIEDLRKYKKLVKQCIDETVKNGLQLSEQYGFGWNGRSRVYKIVKEIDKQLIRLTEDLLNEQKTTLDLLGTIDAIRGLIINIYV</sequence>
<gene>
    <name evidence="1" type="ORF">NBU54_09880</name>
</gene>